<accession>A0A485L2I5</accession>
<evidence type="ECO:0000313" key="9">
    <source>
        <dbReference type="Proteomes" id="UP000332933"/>
    </source>
</evidence>
<dbReference type="SUPFAM" id="SSF57903">
    <property type="entry name" value="FYVE/PHD zinc finger"/>
    <property type="match status" value="1"/>
</dbReference>
<reference evidence="8 9" key="1">
    <citation type="submission" date="2019-03" db="EMBL/GenBank/DDBJ databases">
        <authorList>
            <person name="Gaulin E."/>
            <person name="Dumas B."/>
        </authorList>
    </citation>
    <scope>NUCLEOTIDE SEQUENCE [LARGE SCALE GENOMIC DNA]</scope>
    <source>
        <strain evidence="8">CBS 568.67</strain>
    </source>
</reference>
<keyword evidence="3" id="KW-0862">Zinc</keyword>
<evidence type="ECO:0000256" key="5">
    <source>
        <dbReference type="SAM" id="Phobius"/>
    </source>
</evidence>
<dbReference type="Gene3D" id="3.30.40.10">
    <property type="entry name" value="Zinc/RING finger domain, C3HC4 (zinc finger)"/>
    <property type="match status" value="1"/>
</dbReference>
<keyword evidence="5" id="KW-0472">Membrane</keyword>
<reference evidence="7" key="2">
    <citation type="submission" date="2019-06" db="EMBL/GenBank/DDBJ databases">
        <title>Genomics analysis of Aphanomyces spp. identifies a new class of oomycete effector associated with host adaptation.</title>
        <authorList>
            <person name="Gaulin E."/>
        </authorList>
    </citation>
    <scope>NUCLEOTIDE SEQUENCE</scope>
    <source>
        <strain evidence="7">CBS 578.67</strain>
    </source>
</reference>
<dbReference type="InterPro" id="IPR029058">
    <property type="entry name" value="AB_hydrolase_fold"/>
</dbReference>
<feature type="domain" description="AB hydrolase-1" evidence="6">
    <location>
        <begin position="81"/>
        <end position="302"/>
    </location>
</feature>
<feature type="transmembrane region" description="Helical" evidence="5">
    <location>
        <begin position="189"/>
        <end position="211"/>
    </location>
</feature>
<keyword evidence="5" id="KW-0812">Transmembrane</keyword>
<protein>
    <submittedName>
        <fullName evidence="8">Aste57867_14775 protein</fullName>
    </submittedName>
</protein>
<keyword evidence="2" id="KW-0863">Zinc-finger</keyword>
<dbReference type="InterPro" id="IPR011011">
    <property type="entry name" value="Znf_FYVE_PHD"/>
</dbReference>
<evidence type="ECO:0000256" key="1">
    <source>
        <dbReference type="ARBA" id="ARBA00022723"/>
    </source>
</evidence>
<evidence type="ECO:0000259" key="6">
    <source>
        <dbReference type="Pfam" id="PF12697"/>
    </source>
</evidence>
<name>A0A485L2I5_9STRA</name>
<dbReference type="EMBL" id="CAADRA010005595">
    <property type="protein sequence ID" value="VFT91593.1"/>
    <property type="molecule type" value="Genomic_DNA"/>
</dbReference>
<organism evidence="8 9">
    <name type="scientific">Aphanomyces stellatus</name>
    <dbReference type="NCBI Taxonomy" id="120398"/>
    <lineage>
        <taxon>Eukaryota</taxon>
        <taxon>Sar</taxon>
        <taxon>Stramenopiles</taxon>
        <taxon>Oomycota</taxon>
        <taxon>Saprolegniomycetes</taxon>
        <taxon>Saprolegniales</taxon>
        <taxon>Verrucalvaceae</taxon>
        <taxon>Aphanomyces</taxon>
    </lineage>
</organism>
<evidence type="ECO:0000256" key="3">
    <source>
        <dbReference type="ARBA" id="ARBA00022833"/>
    </source>
</evidence>
<gene>
    <name evidence="8" type="primary">Aste57867_14775</name>
    <name evidence="7" type="ORF">As57867_014720</name>
    <name evidence="8" type="ORF">ASTE57867_14775</name>
</gene>
<dbReference type="InterPro" id="IPR013083">
    <property type="entry name" value="Znf_RING/FYVE/PHD"/>
</dbReference>
<evidence type="ECO:0000313" key="8">
    <source>
        <dbReference type="EMBL" id="VFT91593.1"/>
    </source>
</evidence>
<comment type="similarity">
    <text evidence="4">Belongs to the peptidase S33 family. ABHD4/ABHD5 subfamily.</text>
</comment>
<keyword evidence="5" id="KW-1133">Transmembrane helix</keyword>
<dbReference type="SUPFAM" id="SSF53474">
    <property type="entry name" value="alpha/beta-Hydrolases"/>
    <property type="match status" value="1"/>
</dbReference>
<evidence type="ECO:0000256" key="4">
    <source>
        <dbReference type="ARBA" id="ARBA00038097"/>
    </source>
</evidence>
<dbReference type="PANTHER" id="PTHR42886">
    <property type="entry name" value="RE40534P-RELATED"/>
    <property type="match status" value="1"/>
</dbReference>
<dbReference type="InterPro" id="IPR017907">
    <property type="entry name" value="Znf_RING_CS"/>
</dbReference>
<dbReference type="Gene3D" id="3.40.50.1820">
    <property type="entry name" value="alpha/beta hydrolase"/>
    <property type="match status" value="1"/>
</dbReference>
<keyword evidence="9" id="KW-1185">Reference proteome</keyword>
<proteinExistence type="inferred from homology"/>
<dbReference type="AlphaFoldDB" id="A0A485L2I5"/>
<dbReference type="OrthoDB" id="8119704at2759"/>
<dbReference type="GO" id="GO:0008270">
    <property type="term" value="F:zinc ion binding"/>
    <property type="evidence" value="ECO:0007669"/>
    <property type="project" value="UniProtKB-KW"/>
</dbReference>
<dbReference type="InterPro" id="IPR000073">
    <property type="entry name" value="AB_hydrolase_1"/>
</dbReference>
<dbReference type="Proteomes" id="UP000332933">
    <property type="component" value="Unassembled WGS sequence"/>
</dbReference>
<evidence type="ECO:0000256" key="2">
    <source>
        <dbReference type="ARBA" id="ARBA00022771"/>
    </source>
</evidence>
<sequence length="324" mass="34670">MASNCHGCHAPLGVLFNRGKVCLCSHLFCATCINYALYVNDDDPTSTSLCKACFKSHWGLDMATSIDVFGPAVDAGAGPAVVFVHGGGSSRGMWVPHAEALAALNIRSVLIDLPGHGSRMDEPLTLAASFDAILAAADVAGTWKGEKPIYVGGSLGGYIGMEFLGQYPETFSRAVIAMCGQDVGVHRGWAAGIGLVFLGWVVSSFSAAGILKLMLDQVAVNGHLDSKIVASIKRQGFFFGQGAAQIAILKATDPIRALPRFPHPLLFVNGAKDHRDSETKWLAASTSSRLVVYDGADHFFSHDRRFMQRFLDDLVAFVQPNQLE</sequence>
<dbReference type="PROSITE" id="PS00518">
    <property type="entry name" value="ZF_RING_1"/>
    <property type="match status" value="1"/>
</dbReference>
<evidence type="ECO:0000313" key="7">
    <source>
        <dbReference type="EMBL" id="KAF0694364.1"/>
    </source>
</evidence>
<keyword evidence="1" id="KW-0479">Metal-binding</keyword>
<dbReference type="PANTHER" id="PTHR42886:SF29">
    <property type="entry name" value="PUMMELIG, ISOFORM A"/>
    <property type="match status" value="1"/>
</dbReference>
<dbReference type="EMBL" id="VJMH01005574">
    <property type="protein sequence ID" value="KAF0694364.1"/>
    <property type="molecule type" value="Genomic_DNA"/>
</dbReference>
<dbReference type="Pfam" id="PF12697">
    <property type="entry name" value="Abhydrolase_6"/>
    <property type="match status" value="1"/>
</dbReference>